<organism evidence="1 2">
    <name type="scientific">Streptomyces acidicola</name>
    <dbReference type="NCBI Taxonomy" id="2596892"/>
    <lineage>
        <taxon>Bacteria</taxon>
        <taxon>Bacillati</taxon>
        <taxon>Actinomycetota</taxon>
        <taxon>Actinomycetes</taxon>
        <taxon>Kitasatosporales</taxon>
        <taxon>Streptomycetaceae</taxon>
        <taxon>Streptomyces</taxon>
    </lineage>
</organism>
<dbReference type="SUPFAM" id="SSF52172">
    <property type="entry name" value="CheY-like"/>
    <property type="match status" value="1"/>
</dbReference>
<dbReference type="InterPro" id="IPR011006">
    <property type="entry name" value="CheY-like_superfamily"/>
</dbReference>
<comment type="caution">
    <text evidence="1">The sequence shown here is derived from an EMBL/GenBank/DDBJ whole genome shotgun (WGS) entry which is preliminary data.</text>
</comment>
<sequence length="120" mass="12664">MKRVLVVEPHPQVMAALADLVTEAPGCELMGAVATVCEAISLVSGVSPDVVLVDTDTPHWPYWPSHQLGKALAALLPMAVLVFISTATEPYTECPEASATTPPISILKTAVPEFLRSITA</sequence>
<reference evidence="1 2" key="1">
    <citation type="submission" date="2019-09" db="EMBL/GenBank/DDBJ databases">
        <authorList>
            <person name="Duangmal K."/>
            <person name="Teo W.F.A."/>
            <person name="Lipun K."/>
        </authorList>
    </citation>
    <scope>NUCLEOTIDE SEQUENCE [LARGE SCALE GENOMIC DNA]</scope>
    <source>
        <strain evidence="1 2">K1PN6</strain>
    </source>
</reference>
<dbReference type="RefSeq" id="WP_322620269.1">
    <property type="nucleotide sequence ID" value="NZ_VMNX01000047.1"/>
</dbReference>
<dbReference type="Proteomes" id="UP000373149">
    <property type="component" value="Unassembled WGS sequence"/>
</dbReference>
<dbReference type="EMBL" id="VMNX01000047">
    <property type="protein sequence ID" value="MPY49886.1"/>
    <property type="molecule type" value="Genomic_DNA"/>
</dbReference>
<keyword evidence="2" id="KW-1185">Reference proteome</keyword>
<name>A0A5N8WSU1_9ACTN</name>
<accession>A0A5N8WSU1</accession>
<keyword evidence="1" id="KW-0238">DNA-binding</keyword>
<gene>
    <name evidence="1" type="ORF">FPZ41_15450</name>
</gene>
<dbReference type="GO" id="GO:0003677">
    <property type="term" value="F:DNA binding"/>
    <property type="evidence" value="ECO:0007669"/>
    <property type="project" value="UniProtKB-KW"/>
</dbReference>
<dbReference type="AlphaFoldDB" id="A0A5N8WSU1"/>
<evidence type="ECO:0000313" key="2">
    <source>
        <dbReference type="Proteomes" id="UP000373149"/>
    </source>
</evidence>
<proteinExistence type="predicted"/>
<protein>
    <submittedName>
        <fullName evidence="1">DNA-binding response regulator</fullName>
    </submittedName>
</protein>
<evidence type="ECO:0000313" key="1">
    <source>
        <dbReference type="EMBL" id="MPY49886.1"/>
    </source>
</evidence>
<dbReference type="Gene3D" id="3.40.50.2300">
    <property type="match status" value="1"/>
</dbReference>